<keyword evidence="3 6" id="KW-1133">Transmembrane helix</keyword>
<dbReference type="GO" id="GO:0051301">
    <property type="term" value="P:cell division"/>
    <property type="evidence" value="ECO:0007669"/>
    <property type="project" value="UniProtKB-KW"/>
</dbReference>
<dbReference type="NCBIfam" id="TIGR02794">
    <property type="entry name" value="tolA_full"/>
    <property type="match status" value="1"/>
</dbReference>
<dbReference type="AlphaFoldDB" id="A0A1I0BEN6"/>
<evidence type="ECO:0000256" key="2">
    <source>
        <dbReference type="ARBA" id="ARBA00022692"/>
    </source>
</evidence>
<dbReference type="Gene3D" id="3.30.1150.10">
    <property type="match status" value="1"/>
</dbReference>
<feature type="compositionally biased region" description="Basic and acidic residues" evidence="5">
    <location>
        <begin position="83"/>
        <end position="100"/>
    </location>
</feature>
<evidence type="ECO:0000256" key="5">
    <source>
        <dbReference type="SAM" id="MobiDB-lite"/>
    </source>
</evidence>
<dbReference type="GO" id="GO:0019534">
    <property type="term" value="F:toxin transmembrane transporter activity"/>
    <property type="evidence" value="ECO:0007669"/>
    <property type="project" value="InterPro"/>
</dbReference>
<organism evidence="7 8">
    <name type="scientific">Nitrosomonas marina</name>
    <dbReference type="NCBI Taxonomy" id="917"/>
    <lineage>
        <taxon>Bacteria</taxon>
        <taxon>Pseudomonadati</taxon>
        <taxon>Pseudomonadota</taxon>
        <taxon>Betaproteobacteria</taxon>
        <taxon>Nitrosomonadales</taxon>
        <taxon>Nitrosomonadaceae</taxon>
        <taxon>Nitrosomonas</taxon>
    </lineage>
</organism>
<evidence type="ECO:0000256" key="6">
    <source>
        <dbReference type="SAM" id="Phobius"/>
    </source>
</evidence>
<protein>
    <submittedName>
        <fullName evidence="7">Cell division and transport-associated protein TolA</fullName>
    </submittedName>
</protein>
<feature type="transmembrane region" description="Helical" evidence="6">
    <location>
        <begin position="18"/>
        <end position="39"/>
    </location>
</feature>
<reference evidence="8" key="1">
    <citation type="submission" date="2016-10" db="EMBL/GenBank/DDBJ databases">
        <authorList>
            <person name="Varghese N."/>
            <person name="Submissions S."/>
        </authorList>
    </citation>
    <scope>NUCLEOTIDE SEQUENCE [LARGE SCALE GENOMIC DNA]</scope>
    <source>
        <strain evidence="8">Nm71</strain>
    </source>
</reference>
<dbReference type="Pfam" id="PF13103">
    <property type="entry name" value="TonB_2"/>
    <property type="match status" value="1"/>
</dbReference>
<feature type="region of interest" description="Disordered" evidence="5">
    <location>
        <begin position="60"/>
        <end position="227"/>
    </location>
</feature>
<feature type="compositionally biased region" description="Basic and acidic residues" evidence="5">
    <location>
        <begin position="114"/>
        <end position="126"/>
    </location>
</feature>
<evidence type="ECO:0000313" key="7">
    <source>
        <dbReference type="EMBL" id="SET05327.1"/>
    </source>
</evidence>
<dbReference type="InterPro" id="IPR014161">
    <property type="entry name" value="Tol-Pal_TolA"/>
</dbReference>
<dbReference type="EMBL" id="FOIA01000010">
    <property type="protein sequence ID" value="SET05327.1"/>
    <property type="molecule type" value="Genomic_DNA"/>
</dbReference>
<keyword evidence="7" id="KW-0131">Cell cycle</keyword>
<dbReference type="GO" id="GO:0016020">
    <property type="term" value="C:membrane"/>
    <property type="evidence" value="ECO:0007669"/>
    <property type="project" value="UniProtKB-SubCell"/>
</dbReference>
<accession>A0A1I0BEN6</accession>
<evidence type="ECO:0000256" key="4">
    <source>
        <dbReference type="ARBA" id="ARBA00023136"/>
    </source>
</evidence>
<keyword evidence="8" id="KW-1185">Reference proteome</keyword>
<dbReference type="InterPro" id="IPR006260">
    <property type="entry name" value="TonB/TolA_C"/>
</dbReference>
<evidence type="ECO:0000313" key="8">
    <source>
        <dbReference type="Proteomes" id="UP000199345"/>
    </source>
</evidence>
<evidence type="ECO:0000256" key="1">
    <source>
        <dbReference type="ARBA" id="ARBA00004167"/>
    </source>
</evidence>
<feature type="compositionally biased region" description="Pro residues" evidence="5">
    <location>
        <begin position="101"/>
        <end position="113"/>
    </location>
</feature>
<sequence>MTMAYRQHLTSSEEPRPILAGALALLVHIVFIAILIFGFNWKDEPPASMIVDIWQDLPRPAPQPVEKKAAPPVQPEQQPKPAPEVKPEPRPKSSEPKPEQPRPAPAQASPPPPKKPEIAIKDKTEPPKAVQKAPTPDLEAQKKKAQEQEAKEKAEAERLQREKMEQEQREREARKKLEIEAQKQREQEEQRKREIEAQKQHEQEEQRKRELEAQQKREQEEKARREAQQAAARAQVASEISKYKAMILAKIKSRIVMPPDLPGNPVTEFNVTLLPGGDILDVRLRKSSGYPEFDSAVERAILMSRPLPLPPDPALFNEFRNLQVTVHYLE</sequence>
<dbReference type="OrthoDB" id="5298892at2"/>
<dbReference type="NCBIfam" id="TIGR01352">
    <property type="entry name" value="tonB_Cterm"/>
    <property type="match status" value="1"/>
</dbReference>
<gene>
    <name evidence="7" type="ORF">SAMN05216326_11077</name>
</gene>
<keyword evidence="2 6" id="KW-0812">Transmembrane</keyword>
<name>A0A1I0BEN6_9PROT</name>
<feature type="compositionally biased region" description="Pro residues" evidence="5">
    <location>
        <begin position="72"/>
        <end position="82"/>
    </location>
</feature>
<dbReference type="Proteomes" id="UP000199345">
    <property type="component" value="Unassembled WGS sequence"/>
</dbReference>
<dbReference type="GO" id="GO:0043213">
    <property type="term" value="P:bacteriocin transport"/>
    <property type="evidence" value="ECO:0007669"/>
    <property type="project" value="InterPro"/>
</dbReference>
<evidence type="ECO:0000256" key="3">
    <source>
        <dbReference type="ARBA" id="ARBA00022989"/>
    </source>
</evidence>
<keyword evidence="7" id="KW-0132">Cell division</keyword>
<keyword evidence="4 6" id="KW-0472">Membrane</keyword>
<proteinExistence type="predicted"/>
<comment type="subcellular location">
    <subcellularLocation>
        <location evidence="1">Membrane</location>
        <topology evidence="1">Single-pass membrane protein</topology>
    </subcellularLocation>
</comment>
<feature type="compositionally biased region" description="Basic and acidic residues" evidence="5">
    <location>
        <begin position="139"/>
        <end position="227"/>
    </location>
</feature>
<dbReference type="SUPFAM" id="SSF74653">
    <property type="entry name" value="TolA/TonB C-terminal domain"/>
    <property type="match status" value="1"/>
</dbReference>